<proteinExistence type="predicted"/>
<evidence type="ECO:0000313" key="1">
    <source>
        <dbReference type="EMBL" id="ACM23334.1"/>
    </source>
</evidence>
<dbReference type="Gene3D" id="2.130.10.10">
    <property type="entry name" value="YVTN repeat-like/Quinoprotein amine dehydrogenase"/>
    <property type="match status" value="1"/>
</dbReference>
<dbReference type="HOGENOM" id="CLU_645473_0_0_0"/>
<dbReference type="KEGG" id="tna:CTN_1158"/>
<dbReference type="SUPFAM" id="SSF50998">
    <property type="entry name" value="Quinoprotein alcohol dehydrogenase-like"/>
    <property type="match status" value="1"/>
</dbReference>
<keyword evidence="2" id="KW-1185">Reference proteome</keyword>
<gene>
    <name evidence="1" type="ordered locus">CTN_1158</name>
</gene>
<accession>B9K8Q1</accession>
<dbReference type="EMBL" id="CP000916">
    <property type="protein sequence ID" value="ACM23334.1"/>
    <property type="molecule type" value="Genomic_DNA"/>
</dbReference>
<dbReference type="STRING" id="309803.CTN_1158"/>
<dbReference type="Proteomes" id="UP000000445">
    <property type="component" value="Chromosome"/>
</dbReference>
<dbReference type="InterPro" id="IPR015943">
    <property type="entry name" value="WD40/YVTN_repeat-like_dom_sf"/>
</dbReference>
<dbReference type="InterPro" id="IPR011047">
    <property type="entry name" value="Quinoprotein_ADH-like_sf"/>
</dbReference>
<evidence type="ECO:0000313" key="2">
    <source>
        <dbReference type="Proteomes" id="UP000000445"/>
    </source>
</evidence>
<organism evidence="1 2">
    <name type="scientific">Thermotoga neapolitana (strain ATCC 49049 / DSM 4359 / NBRC 107923 / NS-E)</name>
    <dbReference type="NCBI Taxonomy" id="309803"/>
    <lineage>
        <taxon>Bacteria</taxon>
        <taxon>Thermotogati</taxon>
        <taxon>Thermotogota</taxon>
        <taxon>Thermotogae</taxon>
        <taxon>Thermotogales</taxon>
        <taxon>Thermotogaceae</taxon>
        <taxon>Thermotoga</taxon>
    </lineage>
</organism>
<sequence length="439" mass="50546">MMFAFDYRIEENGVLYFLGDATPTEVELEIVQEWKDLPVVTLVYDGPDEYEGLVENLLSQDGVLTGVGTPLIVKLRVKEDLVAFQVVFEDKELDNFENPVTSNLFPEQFRETVRKIFPQLEVPSRFFLIEYRDGKFEKKIAQTRDFPGKKAPVVIIPVWKQKHVLEIGNYREVVDEGFYQIGGKTIYVGRDISLKSVPGLYEGVDMVFLDGEKEYIYKDGFLRMEEKVLKVQEPVDVVDGKVITGYRIGEQEVDDTVLFRWNDFVLTASGVLIGINGSWTWQVSRAPVEFSFRDGRMYILDVCGFLRSYDLKTRRLLWERRIEGAWGLDTSRDRVFVGAGSNVVVLNAEDGETIEILEADDFAVWKDELLIYRDGKINGESVGDGFFIRNFGTPLFVSEGKVLFFGSVKKIYRNVEKIRVFQWGTVIKEGNELWLIRRD</sequence>
<name>B9K8Q1_THENN</name>
<protein>
    <submittedName>
        <fullName evidence="1">FOG: WD40-like repeat-like protein</fullName>
    </submittedName>
</protein>
<dbReference type="eggNOG" id="COG1520">
    <property type="taxonomic scope" value="Bacteria"/>
</dbReference>
<reference evidence="1 2" key="1">
    <citation type="journal article" date="2009" name="Biosci. Biotechnol. Biochem.">
        <title>WeGAS: a web-based microbial genome annotation system.</title>
        <authorList>
            <person name="Lee D."/>
            <person name="Seo H."/>
            <person name="Park C."/>
            <person name="Park K."/>
        </authorList>
    </citation>
    <scope>NUCLEOTIDE SEQUENCE [LARGE SCALE GENOMIC DNA]</scope>
    <source>
        <strain evidence="2">ATCC 49049 / DSM 4359 / NBRC 107923 / NS-E</strain>
    </source>
</reference>
<dbReference type="AlphaFoldDB" id="B9K8Q1"/>